<keyword evidence="2" id="KW-1185">Reference proteome</keyword>
<proteinExistence type="predicted"/>
<dbReference type="KEGG" id="dli:dnl_60100"/>
<sequence>MNEFAALAGENSKRRENSMNFITKRKKGINRGFLWLVCTLFFFTLILAECLNIKTIHAEEPPSWYRLRTNSIPHQPQDVIIDSEGGLWVTAQDETEYENSLWYHAPGADDGVFQYITDNRRSNYLSPEYSTLVEKPELDAPLLYAIKDRQGNTWYSLKNRKVLCEKPDSTWITFDMQNTQYTDISTVNVDSAHKIRLIDEQPEGQTKLFISARGIIHINANMEKVDSRIVSSEYSNDFINDALIDSQGRYWVVSSRGVEKGTSLIHTEWINLPDNLSAPSLEFPITRIEEDSLGNIWFSSNAYGSDGIYCYTLSSEWIKYDLTKLLSVFNNQVYNMASGNAGSMWFGVLGGGLLNYVPSEAGGQWIQYKGSELGLNSEQIISLASTDEGLWFVSGYTPGVSGNGTGVHCLTFNNGQPQLKSYTYREQSTALTSNRINIAAADKSGGVWFPAYDAPSIARLKADGTWQQFRGMAGTQTLGEFGIVAAGTDNTNKVYFIPQGCQPVAYDLADEQWVDLPDLPEDIIHYYGLHIDPDNGKWFCGSFGAYYMEPDNTKVTRYSSPEIPEFADNYVEAVLVDDSKNVWFMTRTGLTLMKKGTNGNEPEWVLFTRDDGFSGYQGEYRVDLDDKGQVWNAEKQKLDSQTNSWVSVTDTSDYDNRHLRFLNGKIPADMDMSGALFDPGTLNYDGMTLDTKGNIYFTGGMSQC</sequence>
<name>A0A975BDX5_9BACT</name>
<evidence type="ECO:0000313" key="1">
    <source>
        <dbReference type="EMBL" id="QTA83597.1"/>
    </source>
</evidence>
<dbReference type="EMBL" id="CP061799">
    <property type="protein sequence ID" value="QTA83597.1"/>
    <property type="molecule type" value="Genomic_DNA"/>
</dbReference>
<evidence type="ECO:0000313" key="2">
    <source>
        <dbReference type="Proteomes" id="UP000663720"/>
    </source>
</evidence>
<reference evidence="1" key="1">
    <citation type="journal article" date="2021" name="Microb. Physiol.">
        <title>Proteogenomic Insights into the Physiology of Marine, Sulfate-Reducing, Filamentous Desulfonema limicola and Desulfonema magnum.</title>
        <authorList>
            <person name="Schnaars V."/>
            <person name="Wohlbrand L."/>
            <person name="Scheve S."/>
            <person name="Hinrichs C."/>
            <person name="Reinhardt R."/>
            <person name="Rabus R."/>
        </authorList>
    </citation>
    <scope>NUCLEOTIDE SEQUENCE</scope>
    <source>
        <strain evidence="1">5ac10</strain>
    </source>
</reference>
<dbReference type="AlphaFoldDB" id="A0A975BDX5"/>
<organism evidence="1 2">
    <name type="scientific">Desulfonema limicola</name>
    <dbReference type="NCBI Taxonomy" id="45656"/>
    <lineage>
        <taxon>Bacteria</taxon>
        <taxon>Pseudomonadati</taxon>
        <taxon>Thermodesulfobacteriota</taxon>
        <taxon>Desulfobacteria</taxon>
        <taxon>Desulfobacterales</taxon>
        <taxon>Desulfococcaceae</taxon>
        <taxon>Desulfonema</taxon>
    </lineage>
</organism>
<dbReference type="Gene3D" id="2.130.10.10">
    <property type="entry name" value="YVTN repeat-like/Quinoprotein amine dehydrogenase"/>
    <property type="match status" value="2"/>
</dbReference>
<dbReference type="InterPro" id="IPR015943">
    <property type="entry name" value="WD40/YVTN_repeat-like_dom_sf"/>
</dbReference>
<gene>
    <name evidence="1" type="ORF">dnl_60100</name>
</gene>
<protein>
    <submittedName>
        <fullName evidence="1">WD40-like repeat-containing</fullName>
    </submittedName>
</protein>
<dbReference type="SUPFAM" id="SSF63829">
    <property type="entry name" value="Calcium-dependent phosphotriesterase"/>
    <property type="match status" value="1"/>
</dbReference>
<dbReference type="SUPFAM" id="SSF63825">
    <property type="entry name" value="YWTD domain"/>
    <property type="match status" value="1"/>
</dbReference>
<dbReference type="Proteomes" id="UP000663720">
    <property type="component" value="Chromosome"/>
</dbReference>
<accession>A0A975BDX5</accession>